<dbReference type="KEGG" id="pki:111852791"/>
<accession>A0A3B3SSQ3</accession>
<dbReference type="GeneTree" id="ENSGT00390000004840"/>
<dbReference type="InterPro" id="IPR038776">
    <property type="entry name" value="C2orf80"/>
</dbReference>
<sequence>METRRLKQDIEALLGDYIGQRLRENGFDPKGKRSSTLLDDLVHHDLAISVAFWWLEKHEGQDLIQSKFLGTSRPGRGQDPTHLEQEAMILSSFAGMLLSNLPVEELLSLYNCKPSTAYQQPHTKSTIVHPFTLSHHPFAMLGGYKAAGHSRKHTQRLQLRRSGCSKAEAAVEPNEAVRSLASSSPQTSTSASEDTAREEDEDHEGSG</sequence>
<dbReference type="Pfam" id="PF17718">
    <property type="entry name" value="DUF5563"/>
    <property type="match status" value="1"/>
</dbReference>
<feature type="region of interest" description="Disordered" evidence="1">
    <location>
        <begin position="164"/>
        <end position="207"/>
    </location>
</feature>
<dbReference type="PANTHER" id="PTHR36296">
    <property type="entry name" value="GAMMA-CRYSTALLIN A"/>
    <property type="match status" value="1"/>
</dbReference>
<reference evidence="2" key="1">
    <citation type="submission" date="2025-08" db="UniProtKB">
        <authorList>
            <consortium name="Ensembl"/>
        </authorList>
    </citation>
    <scope>IDENTIFICATION</scope>
</reference>
<dbReference type="Proteomes" id="UP000261540">
    <property type="component" value="Unplaced"/>
</dbReference>
<name>A0A3B3SSQ3_9TELE</name>
<feature type="compositionally biased region" description="Acidic residues" evidence="1">
    <location>
        <begin position="196"/>
        <end position="207"/>
    </location>
</feature>
<dbReference type="GeneID" id="111852791"/>
<dbReference type="Ensembl" id="ENSPKIT00000014251.1">
    <property type="protein sequence ID" value="ENSPKIP00000033360.1"/>
    <property type="gene ID" value="ENSPKIG00000013106.1"/>
</dbReference>
<keyword evidence="3" id="KW-1185">Reference proteome</keyword>
<dbReference type="RefSeq" id="XP_023684806.1">
    <property type="nucleotide sequence ID" value="XM_023829038.2"/>
</dbReference>
<evidence type="ECO:0000313" key="2">
    <source>
        <dbReference type="Ensembl" id="ENSPKIP00000033360.1"/>
    </source>
</evidence>
<reference evidence="2" key="2">
    <citation type="submission" date="2025-09" db="UniProtKB">
        <authorList>
            <consortium name="Ensembl"/>
        </authorList>
    </citation>
    <scope>IDENTIFICATION</scope>
</reference>
<feature type="compositionally biased region" description="Low complexity" evidence="1">
    <location>
        <begin position="179"/>
        <end position="192"/>
    </location>
</feature>
<dbReference type="STRING" id="1676925.ENSPKIP00000033360"/>
<evidence type="ECO:0000256" key="1">
    <source>
        <dbReference type="SAM" id="MobiDB-lite"/>
    </source>
</evidence>
<proteinExistence type="predicted"/>
<protein>
    <submittedName>
        <fullName evidence="2">Uncharacterized protein</fullName>
    </submittedName>
</protein>
<evidence type="ECO:0000313" key="3">
    <source>
        <dbReference type="Proteomes" id="UP000261540"/>
    </source>
</evidence>
<dbReference type="PANTHER" id="PTHR36296:SF1">
    <property type="entry name" value="CHROMOSOME 2 OPEN READING FRAME 80"/>
    <property type="match status" value="1"/>
</dbReference>
<organism evidence="2 3">
    <name type="scientific">Paramormyrops kingsleyae</name>
    <dbReference type="NCBI Taxonomy" id="1676925"/>
    <lineage>
        <taxon>Eukaryota</taxon>
        <taxon>Metazoa</taxon>
        <taxon>Chordata</taxon>
        <taxon>Craniata</taxon>
        <taxon>Vertebrata</taxon>
        <taxon>Euteleostomi</taxon>
        <taxon>Actinopterygii</taxon>
        <taxon>Neopterygii</taxon>
        <taxon>Teleostei</taxon>
        <taxon>Osteoglossocephala</taxon>
        <taxon>Osteoglossomorpha</taxon>
        <taxon>Osteoglossiformes</taxon>
        <taxon>Mormyridae</taxon>
        <taxon>Paramormyrops</taxon>
    </lineage>
</organism>
<dbReference type="AlphaFoldDB" id="A0A3B3SSQ3"/>
<dbReference type="OrthoDB" id="9905607at2759"/>